<dbReference type="InterPro" id="IPR001810">
    <property type="entry name" value="F-box_dom"/>
</dbReference>
<dbReference type="AlphaFoldDB" id="A0A3B3QNU4"/>
<dbReference type="InterPro" id="IPR032675">
    <property type="entry name" value="LRR_dom_sf"/>
</dbReference>
<sequence>MAISAFQLPQEVWFHVFRFLQPHEKGNIRSTCKFFKVVIDHPALWRKHTVVLKNIRSYDSQFWATLRRRRTTSVVVHKAGVKEWERLATALPFLTSLTIVQCSDPKTLCTIERFKDLRRLAIRSFQCPPGLAGVLASLGHLTNLCLCELSGAPGADLIGAVSKLSNLTTLLYHESDKPIPKKAFHTMLSSLPHLKHLSLKMGVLYGTLPGDYFILPKVNRDPNVIGEPCGSEFGLAKLELLSYMDPILPPAGLDGLQCLQSLTIEYRDRAVESDRCHLKTWLSKLPCLTELTVTRGYPLNVYARVIPRTLTSLSLPLVFLSLRDMQVVARQAPGLQHLHTDLWSSDGHACLRELPRLFCQLRTLSLRDLNVTEMDFLGLARLRYLEKLVLLDPNPGPSLELLGLIREFRERTNHGVQVVHSLPRGDPAACCCYLY</sequence>
<evidence type="ECO:0000259" key="1">
    <source>
        <dbReference type="PROSITE" id="PS50181"/>
    </source>
</evidence>
<dbReference type="InterPro" id="IPR036047">
    <property type="entry name" value="F-box-like_dom_sf"/>
</dbReference>
<dbReference type="RefSeq" id="XP_023684281.1">
    <property type="nucleotide sequence ID" value="XM_023828513.2"/>
</dbReference>
<dbReference type="SMART" id="SM00256">
    <property type="entry name" value="FBOX"/>
    <property type="match status" value="1"/>
</dbReference>
<dbReference type="OrthoDB" id="3219396at2759"/>
<protein>
    <submittedName>
        <fullName evidence="2">Uncharacterized LOC111852507</fullName>
    </submittedName>
</protein>
<reference evidence="2" key="2">
    <citation type="submission" date="2025-09" db="UniProtKB">
        <authorList>
            <consortium name="Ensembl"/>
        </authorList>
    </citation>
    <scope>IDENTIFICATION</scope>
</reference>
<dbReference type="Pfam" id="PF12937">
    <property type="entry name" value="F-box-like"/>
    <property type="match status" value="1"/>
</dbReference>
<proteinExistence type="predicted"/>
<dbReference type="GeneTree" id="ENSGT00530000069038"/>
<dbReference type="PROSITE" id="PS50181">
    <property type="entry name" value="FBOX"/>
    <property type="match status" value="1"/>
</dbReference>
<dbReference type="SUPFAM" id="SSF52047">
    <property type="entry name" value="RNI-like"/>
    <property type="match status" value="1"/>
</dbReference>
<dbReference type="Gene3D" id="1.20.1280.50">
    <property type="match status" value="1"/>
</dbReference>
<dbReference type="GO" id="GO:0019005">
    <property type="term" value="C:SCF ubiquitin ligase complex"/>
    <property type="evidence" value="ECO:0007669"/>
    <property type="project" value="TreeGrafter"/>
</dbReference>
<dbReference type="GeneID" id="111852507"/>
<keyword evidence="3" id="KW-1185">Reference proteome</keyword>
<dbReference type="Ensembl" id="ENSPKIT00000031569.1">
    <property type="protein sequence ID" value="ENSPKIP00000007509.1"/>
    <property type="gene ID" value="ENSPKIG00000023376.1"/>
</dbReference>
<dbReference type="GO" id="GO:0031146">
    <property type="term" value="P:SCF-dependent proteasomal ubiquitin-dependent protein catabolic process"/>
    <property type="evidence" value="ECO:0007669"/>
    <property type="project" value="InterPro"/>
</dbReference>
<dbReference type="PANTHER" id="PTHR16008:SF6">
    <property type="entry name" value="SI:DKEY-12E7.1"/>
    <property type="match status" value="1"/>
</dbReference>
<accession>A0A3B3QNU4</accession>
<dbReference type="PANTHER" id="PTHR16008">
    <property type="entry name" value="F-BOX ONLY PROTEIN 4"/>
    <property type="match status" value="1"/>
</dbReference>
<evidence type="ECO:0000313" key="3">
    <source>
        <dbReference type="Proteomes" id="UP000261540"/>
    </source>
</evidence>
<feature type="domain" description="F-box" evidence="1">
    <location>
        <begin position="2"/>
        <end position="48"/>
    </location>
</feature>
<reference evidence="2" key="1">
    <citation type="submission" date="2025-08" db="UniProtKB">
        <authorList>
            <consortium name="Ensembl"/>
        </authorList>
    </citation>
    <scope>IDENTIFICATION</scope>
</reference>
<dbReference type="Proteomes" id="UP000261540">
    <property type="component" value="Unplaced"/>
</dbReference>
<organism evidence="2 3">
    <name type="scientific">Paramormyrops kingsleyae</name>
    <dbReference type="NCBI Taxonomy" id="1676925"/>
    <lineage>
        <taxon>Eukaryota</taxon>
        <taxon>Metazoa</taxon>
        <taxon>Chordata</taxon>
        <taxon>Craniata</taxon>
        <taxon>Vertebrata</taxon>
        <taxon>Euteleostomi</taxon>
        <taxon>Actinopterygii</taxon>
        <taxon>Neopterygii</taxon>
        <taxon>Teleostei</taxon>
        <taxon>Osteoglossocephala</taxon>
        <taxon>Osteoglossomorpha</taxon>
        <taxon>Osteoglossiformes</taxon>
        <taxon>Mormyridae</taxon>
        <taxon>Paramormyrops</taxon>
    </lineage>
</organism>
<name>A0A3B3QNU4_9TELE</name>
<dbReference type="GO" id="GO:0000209">
    <property type="term" value="P:protein polyubiquitination"/>
    <property type="evidence" value="ECO:0007669"/>
    <property type="project" value="TreeGrafter"/>
</dbReference>
<dbReference type="KEGG" id="pki:111852507"/>
<dbReference type="InterPro" id="IPR039588">
    <property type="entry name" value="FBXO4"/>
</dbReference>
<dbReference type="SUPFAM" id="SSF81383">
    <property type="entry name" value="F-box domain"/>
    <property type="match status" value="1"/>
</dbReference>
<evidence type="ECO:0000313" key="2">
    <source>
        <dbReference type="Ensembl" id="ENSPKIP00000007509.1"/>
    </source>
</evidence>
<dbReference type="Gene3D" id="3.80.10.10">
    <property type="entry name" value="Ribonuclease Inhibitor"/>
    <property type="match status" value="1"/>
</dbReference>
<dbReference type="STRING" id="1676925.ENSPKIP00000007509"/>